<sequence length="168" mass="18904">MQDTPATDEFFSQPSPGMGLWLWRWFWRVTLVVSLGYAWYCFYVPQNDIAWADDYPSGKQLAAESGKPMILFFTGDWCVPCRIMKRTVWADEQVESVVDAGFTPILINVREPGDNSEALEQYEVYVTPTTIIADAEGNVLEQVQGAVSKSEFLAMLENLHAPKLATGI</sequence>
<keyword evidence="1" id="KW-0676">Redox-active center</keyword>
<dbReference type="RefSeq" id="WP_302120701.1">
    <property type="nucleotide sequence ID" value="NZ_SJPU01000011.1"/>
</dbReference>
<keyword evidence="2" id="KW-1133">Transmembrane helix</keyword>
<dbReference type="GO" id="GO:0045454">
    <property type="term" value="P:cell redox homeostasis"/>
    <property type="evidence" value="ECO:0007669"/>
    <property type="project" value="TreeGrafter"/>
</dbReference>
<dbReference type="Gene3D" id="3.40.30.10">
    <property type="entry name" value="Glutaredoxin"/>
    <property type="match status" value="1"/>
</dbReference>
<dbReference type="InterPro" id="IPR013766">
    <property type="entry name" value="Thioredoxin_domain"/>
</dbReference>
<evidence type="ECO:0000259" key="3">
    <source>
        <dbReference type="PROSITE" id="PS51352"/>
    </source>
</evidence>
<gene>
    <name evidence="4" type="ORF">Poly21_55940</name>
</gene>
<dbReference type="EMBL" id="SJPU01000011">
    <property type="protein sequence ID" value="TWU07416.1"/>
    <property type="molecule type" value="Genomic_DNA"/>
</dbReference>
<dbReference type="PROSITE" id="PS00194">
    <property type="entry name" value="THIOREDOXIN_1"/>
    <property type="match status" value="1"/>
</dbReference>
<dbReference type="InterPro" id="IPR012336">
    <property type="entry name" value="Thioredoxin-like_fold"/>
</dbReference>
<organism evidence="4 5">
    <name type="scientific">Allorhodopirellula heiligendammensis</name>
    <dbReference type="NCBI Taxonomy" id="2714739"/>
    <lineage>
        <taxon>Bacteria</taxon>
        <taxon>Pseudomonadati</taxon>
        <taxon>Planctomycetota</taxon>
        <taxon>Planctomycetia</taxon>
        <taxon>Pirellulales</taxon>
        <taxon>Pirellulaceae</taxon>
        <taxon>Allorhodopirellula</taxon>
    </lineage>
</organism>
<evidence type="ECO:0000313" key="4">
    <source>
        <dbReference type="EMBL" id="TWU07416.1"/>
    </source>
</evidence>
<keyword evidence="5" id="KW-1185">Reference proteome</keyword>
<dbReference type="InterPro" id="IPR017937">
    <property type="entry name" value="Thioredoxin_CS"/>
</dbReference>
<feature type="transmembrane region" description="Helical" evidence="2">
    <location>
        <begin position="25"/>
        <end position="43"/>
    </location>
</feature>
<evidence type="ECO:0000313" key="5">
    <source>
        <dbReference type="Proteomes" id="UP000319908"/>
    </source>
</evidence>
<dbReference type="AlphaFoldDB" id="A0A5C6B7Y9"/>
<dbReference type="PANTHER" id="PTHR32234">
    <property type="entry name" value="THIOL:DISULFIDE INTERCHANGE PROTEIN DSBD"/>
    <property type="match status" value="1"/>
</dbReference>
<accession>A0A5C6B7Y9</accession>
<protein>
    <submittedName>
        <fullName evidence="4">Thiol:disulfide interchange protein</fullName>
    </submittedName>
</protein>
<dbReference type="PROSITE" id="PS51352">
    <property type="entry name" value="THIOREDOXIN_2"/>
    <property type="match status" value="1"/>
</dbReference>
<feature type="domain" description="Thioredoxin" evidence="3">
    <location>
        <begin position="33"/>
        <end position="161"/>
    </location>
</feature>
<dbReference type="Pfam" id="PF13098">
    <property type="entry name" value="Thioredoxin_2"/>
    <property type="match status" value="1"/>
</dbReference>
<proteinExistence type="predicted"/>
<keyword evidence="2" id="KW-0472">Membrane</keyword>
<dbReference type="SUPFAM" id="SSF52833">
    <property type="entry name" value="Thioredoxin-like"/>
    <property type="match status" value="1"/>
</dbReference>
<reference evidence="4 5" key="1">
    <citation type="journal article" date="2020" name="Antonie Van Leeuwenhoek">
        <title>Rhodopirellula heiligendammensis sp. nov., Rhodopirellula pilleata sp. nov., and Rhodopirellula solitaria sp. nov. isolated from natural or artificial marine surfaces in Northern Germany and California, USA, and emended description of the genus Rhodopirellula.</title>
        <authorList>
            <person name="Kallscheuer N."/>
            <person name="Wiegand S."/>
            <person name="Jogler M."/>
            <person name="Boedeker C."/>
            <person name="Peeters S.H."/>
            <person name="Rast P."/>
            <person name="Heuer A."/>
            <person name="Jetten M.S.M."/>
            <person name="Rohde M."/>
            <person name="Jogler C."/>
        </authorList>
    </citation>
    <scope>NUCLEOTIDE SEQUENCE [LARGE SCALE GENOMIC DNA]</scope>
    <source>
        <strain evidence="4 5">Poly21</strain>
    </source>
</reference>
<comment type="caution">
    <text evidence="4">The sequence shown here is derived from an EMBL/GenBank/DDBJ whole genome shotgun (WGS) entry which is preliminary data.</text>
</comment>
<name>A0A5C6B7Y9_9BACT</name>
<dbReference type="Proteomes" id="UP000319908">
    <property type="component" value="Unassembled WGS sequence"/>
</dbReference>
<dbReference type="GO" id="GO:0015035">
    <property type="term" value="F:protein-disulfide reductase activity"/>
    <property type="evidence" value="ECO:0007669"/>
    <property type="project" value="TreeGrafter"/>
</dbReference>
<dbReference type="InterPro" id="IPR036249">
    <property type="entry name" value="Thioredoxin-like_sf"/>
</dbReference>
<evidence type="ECO:0000256" key="2">
    <source>
        <dbReference type="SAM" id="Phobius"/>
    </source>
</evidence>
<keyword evidence="2" id="KW-0812">Transmembrane</keyword>
<dbReference type="PANTHER" id="PTHR32234:SF0">
    <property type="entry name" value="THIOL:DISULFIDE INTERCHANGE PROTEIN DSBD"/>
    <property type="match status" value="1"/>
</dbReference>
<evidence type="ECO:0000256" key="1">
    <source>
        <dbReference type="ARBA" id="ARBA00023284"/>
    </source>
</evidence>